<dbReference type="EMBL" id="CP090171">
    <property type="protein sequence ID" value="UJO21719.1"/>
    <property type="molecule type" value="Genomic_DNA"/>
</dbReference>
<name>A0A9Q8PFM8_PASFU</name>
<dbReference type="GeneID" id="71988943"/>
<protein>
    <submittedName>
        <fullName evidence="1">Uncharacterized protein</fullName>
    </submittedName>
</protein>
<organism evidence="1 2">
    <name type="scientific">Passalora fulva</name>
    <name type="common">Tomato leaf mold</name>
    <name type="synonym">Cladosporium fulvum</name>
    <dbReference type="NCBI Taxonomy" id="5499"/>
    <lineage>
        <taxon>Eukaryota</taxon>
        <taxon>Fungi</taxon>
        <taxon>Dikarya</taxon>
        <taxon>Ascomycota</taxon>
        <taxon>Pezizomycotina</taxon>
        <taxon>Dothideomycetes</taxon>
        <taxon>Dothideomycetidae</taxon>
        <taxon>Mycosphaerellales</taxon>
        <taxon>Mycosphaerellaceae</taxon>
        <taxon>Fulvia</taxon>
    </lineage>
</organism>
<sequence length="231" mass="26624">MTCRQIRNEALAIYWSENTFCAIEPLFCLHHMATDSGLCCLLQRHFYQRLPMQRQPMQLQPMQLIPVQLQPMQLQAVQHQPMQQTRPTSPLLTWLQKIGSTKAQLITTLQLSYHFNDPTNPHNYRVLLEDCFVSVSQPAQWHIKNTEKAGLKLGAIELVARTHYLCQDSYGGCKNSSDCILIGDLKEFVKKLVEGKGKKRKTELEKLCGRSRWAYQVPRTIKILATVDSDR</sequence>
<evidence type="ECO:0000313" key="1">
    <source>
        <dbReference type="EMBL" id="UJO21719.1"/>
    </source>
</evidence>
<reference evidence="1" key="2">
    <citation type="journal article" date="2022" name="Microb. Genom.">
        <title>A chromosome-scale genome assembly of the tomato pathogen Cladosporium fulvum reveals a compartmentalized genome architecture and the presence of a dispensable chromosome.</title>
        <authorList>
            <person name="Zaccaron A.Z."/>
            <person name="Chen L.H."/>
            <person name="Samaras A."/>
            <person name="Stergiopoulos I."/>
        </authorList>
    </citation>
    <scope>NUCLEOTIDE SEQUENCE</scope>
    <source>
        <strain evidence="1">Race5_Kim</strain>
    </source>
</reference>
<evidence type="ECO:0000313" key="2">
    <source>
        <dbReference type="Proteomes" id="UP000756132"/>
    </source>
</evidence>
<reference evidence="1" key="1">
    <citation type="submission" date="2021-12" db="EMBL/GenBank/DDBJ databases">
        <authorList>
            <person name="Zaccaron A."/>
            <person name="Stergiopoulos I."/>
        </authorList>
    </citation>
    <scope>NUCLEOTIDE SEQUENCE</scope>
    <source>
        <strain evidence="1">Race5_Kim</strain>
    </source>
</reference>
<dbReference type="RefSeq" id="XP_047766085.1">
    <property type="nucleotide sequence ID" value="XM_047908213.1"/>
</dbReference>
<dbReference type="Proteomes" id="UP000756132">
    <property type="component" value="Chromosome 9"/>
</dbReference>
<accession>A0A9Q8PFM8</accession>
<keyword evidence="2" id="KW-1185">Reference proteome</keyword>
<gene>
    <name evidence="1" type="ORF">CLAFUR5_09065</name>
</gene>
<proteinExistence type="predicted"/>
<dbReference type="AlphaFoldDB" id="A0A9Q8PFM8"/>
<dbReference type="KEGG" id="ffu:CLAFUR5_09065"/>